<dbReference type="PROSITE" id="PS50808">
    <property type="entry name" value="ZF_BED"/>
    <property type="match status" value="1"/>
</dbReference>
<sequence>MCSSPRSDKVDSPDTGIAMGEYPGHSPDQSGSPSDTHDETPTSLASPADSNGDEKSPKLEPKDEHLDDDEKMTDEQRMQQQLLSSLPGLQMFNAMKEMKTDDKPQTPTQMFPNMAAQLSQQMPNPFANFQQLQQFINQGNNPLQAFAANFPNLPNLPPIASSSFAPAPVQQQPVFTNSGATNPDGTPAPQKRKRQRRNPVWPYFDVIDGTARCKQCLYSTKSVFSTNLKVHLRSHHRADYDKVIEAEDALNLNALLLSGNTGRGQKRQLPPMTTSILQTINKLANQSVGGDDSNPLNNVLRQTLAAGNLQQQMQQAAKNLPLNFMNGSPLQNNIMGRQLAEALASAQQAQAQTQKPSTPVSHAQSPAPTTPITAASTPLSFPPTPSTPSTPAPSSAPVIAEQFFKQFNINFPGNFAMGQSPVEAPQPKRRRLRRHPVWMFFTDLEDRMVGCISCTFRTGSAFSTNLKMHLKAHHKEDYQKVMKLEDEMRIEEGILHPNKIKSELIDFIRGGGNASQIIPGAQQQPCSPTAPRPSALVQQFISQTLSAPNRSDPDYHQHQQQNGATADIVTGCALDEATLAKLGMGPINAGLQKEESQYSEAGDAVASDLLSRLGLLQPQKEERTAMDELRKAAERLATANGNSRSVCNLADVRNVLKDVSDNKTSSSASSEGEDIVKGRRDRALARLVTQYNFLHGNQLFKEFIRTLAPEYEFPDLDRLHGLHEGSQSPQGEAQIAVHMPALLQ</sequence>
<evidence type="ECO:0000256" key="2">
    <source>
        <dbReference type="ARBA" id="ARBA00022771"/>
    </source>
</evidence>
<evidence type="ECO:0000256" key="4">
    <source>
        <dbReference type="PROSITE-ProRule" id="PRU00027"/>
    </source>
</evidence>
<dbReference type="SUPFAM" id="SSF57667">
    <property type="entry name" value="beta-beta-alpha zinc fingers"/>
    <property type="match status" value="2"/>
</dbReference>
<dbReference type="PANTHER" id="PTHR34396">
    <property type="entry name" value="OS03G0264950 PROTEIN-RELATED"/>
    <property type="match status" value="1"/>
</dbReference>
<keyword evidence="8" id="KW-1185">Reference proteome</keyword>
<evidence type="ECO:0000313" key="8">
    <source>
        <dbReference type="Proteomes" id="UP001177023"/>
    </source>
</evidence>
<feature type="compositionally biased region" description="Basic and acidic residues" evidence="5">
    <location>
        <begin position="1"/>
        <end position="12"/>
    </location>
</feature>
<evidence type="ECO:0000256" key="3">
    <source>
        <dbReference type="ARBA" id="ARBA00022833"/>
    </source>
</evidence>
<keyword evidence="2 4" id="KW-0863">Zinc-finger</keyword>
<reference evidence="7" key="1">
    <citation type="submission" date="2023-06" db="EMBL/GenBank/DDBJ databases">
        <authorList>
            <person name="Delattre M."/>
        </authorList>
    </citation>
    <scope>NUCLEOTIDE SEQUENCE</scope>
    <source>
        <strain evidence="7">AF72</strain>
    </source>
</reference>
<dbReference type="GO" id="GO:0008270">
    <property type="term" value="F:zinc ion binding"/>
    <property type="evidence" value="ECO:0007669"/>
    <property type="project" value="UniProtKB-KW"/>
</dbReference>
<dbReference type="GO" id="GO:0005634">
    <property type="term" value="C:nucleus"/>
    <property type="evidence" value="ECO:0007669"/>
    <property type="project" value="TreeGrafter"/>
</dbReference>
<name>A0AA36G459_9BILA</name>
<dbReference type="Proteomes" id="UP001177023">
    <property type="component" value="Unassembled WGS sequence"/>
</dbReference>
<gene>
    <name evidence="7" type="ORF">MSPICULIGERA_LOCUS17079</name>
</gene>
<dbReference type="InterPro" id="IPR053031">
    <property type="entry name" value="Cuticle_assoc_protein"/>
</dbReference>
<feature type="region of interest" description="Disordered" evidence="5">
    <location>
        <begin position="1"/>
        <end position="77"/>
    </location>
</feature>
<evidence type="ECO:0000259" key="6">
    <source>
        <dbReference type="PROSITE" id="PS50808"/>
    </source>
</evidence>
<feature type="compositionally biased region" description="Pro residues" evidence="5">
    <location>
        <begin position="380"/>
        <end position="391"/>
    </location>
</feature>
<dbReference type="GO" id="GO:1990837">
    <property type="term" value="F:sequence-specific double-stranded DNA binding"/>
    <property type="evidence" value="ECO:0007669"/>
    <property type="project" value="TreeGrafter"/>
</dbReference>
<feature type="compositionally biased region" description="Low complexity" evidence="5">
    <location>
        <begin position="363"/>
        <end position="379"/>
    </location>
</feature>
<dbReference type="AlphaFoldDB" id="A0AA36G459"/>
<keyword evidence="1" id="KW-0479">Metal-binding</keyword>
<dbReference type="InterPro" id="IPR003656">
    <property type="entry name" value="Znf_BED"/>
</dbReference>
<feature type="region of interest" description="Disordered" evidence="5">
    <location>
        <begin position="173"/>
        <end position="197"/>
    </location>
</feature>
<feature type="region of interest" description="Disordered" evidence="5">
    <location>
        <begin position="345"/>
        <end position="395"/>
    </location>
</feature>
<feature type="compositionally biased region" description="Polar residues" evidence="5">
    <location>
        <begin position="173"/>
        <end position="184"/>
    </location>
</feature>
<dbReference type="PANTHER" id="PTHR34396:SF25">
    <property type="entry name" value="BOUNDARY ELEMENT ASSOCIATED FACTOR"/>
    <property type="match status" value="1"/>
</dbReference>
<comment type="caution">
    <text evidence="7">The sequence shown here is derived from an EMBL/GenBank/DDBJ whole genome shotgun (WGS) entry which is preliminary data.</text>
</comment>
<keyword evidence="3" id="KW-0862">Zinc</keyword>
<evidence type="ECO:0000256" key="5">
    <source>
        <dbReference type="SAM" id="MobiDB-lite"/>
    </source>
</evidence>
<feature type="compositionally biased region" description="Basic and acidic residues" evidence="5">
    <location>
        <begin position="52"/>
        <end position="65"/>
    </location>
</feature>
<protein>
    <recommendedName>
        <fullName evidence="6">BED-type domain-containing protein</fullName>
    </recommendedName>
</protein>
<proteinExistence type="predicted"/>
<dbReference type="GO" id="GO:0006357">
    <property type="term" value="P:regulation of transcription by RNA polymerase II"/>
    <property type="evidence" value="ECO:0007669"/>
    <property type="project" value="TreeGrafter"/>
</dbReference>
<accession>A0AA36G459</accession>
<dbReference type="InterPro" id="IPR036236">
    <property type="entry name" value="Znf_C2H2_sf"/>
</dbReference>
<organism evidence="7 8">
    <name type="scientific">Mesorhabditis spiculigera</name>
    <dbReference type="NCBI Taxonomy" id="96644"/>
    <lineage>
        <taxon>Eukaryota</taxon>
        <taxon>Metazoa</taxon>
        <taxon>Ecdysozoa</taxon>
        <taxon>Nematoda</taxon>
        <taxon>Chromadorea</taxon>
        <taxon>Rhabditida</taxon>
        <taxon>Rhabditina</taxon>
        <taxon>Rhabditomorpha</taxon>
        <taxon>Rhabditoidea</taxon>
        <taxon>Rhabditidae</taxon>
        <taxon>Mesorhabditinae</taxon>
        <taxon>Mesorhabditis</taxon>
    </lineage>
</organism>
<feature type="non-terminal residue" evidence="7">
    <location>
        <position position="1"/>
    </location>
</feature>
<feature type="domain" description="BED-type" evidence="6">
    <location>
        <begin position="195"/>
        <end position="243"/>
    </location>
</feature>
<evidence type="ECO:0000256" key="1">
    <source>
        <dbReference type="ARBA" id="ARBA00022723"/>
    </source>
</evidence>
<feature type="compositionally biased region" description="Low complexity" evidence="5">
    <location>
        <begin position="345"/>
        <end position="354"/>
    </location>
</feature>
<dbReference type="EMBL" id="CATQJA010002654">
    <property type="protein sequence ID" value="CAJ0578839.1"/>
    <property type="molecule type" value="Genomic_DNA"/>
</dbReference>
<evidence type="ECO:0000313" key="7">
    <source>
        <dbReference type="EMBL" id="CAJ0578839.1"/>
    </source>
</evidence>